<dbReference type="HOGENOM" id="CLU_013771_0_0_9"/>
<reference evidence="4 5" key="1">
    <citation type="submission" date="2009-08" db="EMBL/GenBank/DDBJ databases">
        <authorList>
            <person name="Muzny D."/>
            <person name="Qin X."/>
            <person name="Deng J."/>
            <person name="Jiang H."/>
            <person name="Liu Y."/>
            <person name="Qu J."/>
            <person name="Song X.-Z."/>
            <person name="Zhang L."/>
            <person name="Thornton R."/>
            <person name="Coyle M."/>
            <person name="Francisco L."/>
            <person name="Jackson L."/>
            <person name="Javaid M."/>
            <person name="Korchina V."/>
            <person name="Kovar C."/>
            <person name="Mata R."/>
            <person name="Mathew T."/>
            <person name="Ngo R."/>
            <person name="Nguyen L."/>
            <person name="Nguyen N."/>
            <person name="Okwuonu G."/>
            <person name="Ongeri F."/>
            <person name="Pham C."/>
            <person name="Simmons D."/>
            <person name="Wilczek-Boney K."/>
            <person name="Hale W."/>
            <person name="Jakkamsetti A."/>
            <person name="Pham P."/>
            <person name="Ruth R."/>
            <person name="San Lucas F."/>
            <person name="Warren J."/>
            <person name="Zhang J."/>
            <person name="Zhao Z."/>
            <person name="Zhou C."/>
            <person name="Zhu D."/>
            <person name="Lee S."/>
            <person name="Bess C."/>
            <person name="Blankenburg K."/>
            <person name="Forbes L."/>
            <person name="Fu Q."/>
            <person name="Gubbala S."/>
            <person name="Hirani K."/>
            <person name="Jayaseelan J.C."/>
            <person name="Lara F."/>
            <person name="Munidasa M."/>
            <person name="Palculict T."/>
            <person name="Patil S."/>
            <person name="Pu L.-L."/>
            <person name="Saada N."/>
            <person name="Tang L."/>
            <person name="Weissenberger G."/>
            <person name="Zhu Y."/>
            <person name="Hemphill L."/>
            <person name="Shang Y."/>
            <person name="Youmans B."/>
            <person name="Ayvaz T."/>
            <person name="Ross M."/>
            <person name="Santibanez J."/>
            <person name="Aqrawi P."/>
            <person name="Gross S."/>
            <person name="Joshi V."/>
            <person name="Fowler G."/>
            <person name="Nazareth L."/>
            <person name="Reid J."/>
            <person name="Worley K."/>
            <person name="Petrosino J."/>
            <person name="Highlander S."/>
            <person name="Gibbs R."/>
        </authorList>
    </citation>
    <scope>NUCLEOTIDE SEQUENCE [LARGE SCALE GENOMIC DNA]</scope>
    <source>
        <strain evidence="4 5">ATCC 49175</strain>
    </source>
</reference>
<dbReference type="GO" id="GO:0004040">
    <property type="term" value="F:amidase activity"/>
    <property type="evidence" value="ECO:0007669"/>
    <property type="project" value="InterPro"/>
</dbReference>
<evidence type="ECO:0000256" key="1">
    <source>
        <dbReference type="ARBA" id="ARBA00010266"/>
    </source>
</evidence>
<dbReference type="Pfam" id="PF01832">
    <property type="entry name" value="Glucosaminidase"/>
    <property type="match status" value="1"/>
</dbReference>
<dbReference type="Gene3D" id="1.10.530.10">
    <property type="match status" value="1"/>
</dbReference>
<dbReference type="Gene3D" id="4.10.80.30">
    <property type="entry name" value="DNA polymerase, domain 6"/>
    <property type="match status" value="1"/>
</dbReference>
<dbReference type="STRING" id="638301.HMPREF0444_1358"/>
<proteinExistence type="inferred from homology"/>
<dbReference type="Proteomes" id="UP000005926">
    <property type="component" value="Unassembled WGS sequence"/>
</dbReference>
<sequence>MIKLKDKESGEIVAKRKKRKSKFAFHLVEWFKSLSKLTALLLVAVTSVLLAGTITWLSENKPQHKAETSTRETFIETIAPAAQKAYRDYGVLPSVSLAQAILESNWGESLLASKYYNLYGVKATTAQPNVVLETAEFVNETWITINGRFRVYDSWADSVEAHAQLLAYGVDWDPTLYHKVLGARNYKQAAQALQDAGYATDPTYAQKLIQMIEEHQLYQYDKLPSEETTASVRRGS</sequence>
<evidence type="ECO:0000313" key="5">
    <source>
        <dbReference type="Proteomes" id="UP000005926"/>
    </source>
</evidence>
<dbReference type="PRINTS" id="PR01002">
    <property type="entry name" value="FLGFLGJ"/>
</dbReference>
<dbReference type="InterPro" id="IPR002901">
    <property type="entry name" value="MGlyc_endo_b_GlcNAc-like_dom"/>
</dbReference>
<name>C8NHG3_9LACT</name>
<keyword evidence="2 4" id="KW-0378">Hydrolase</keyword>
<feature type="domain" description="Mannosyl-glycoprotein endo-beta-N-acetylglucosamidase-like" evidence="3">
    <location>
        <begin position="63"/>
        <end position="221"/>
    </location>
</feature>
<evidence type="ECO:0000256" key="2">
    <source>
        <dbReference type="ARBA" id="ARBA00022801"/>
    </source>
</evidence>
<keyword evidence="5" id="KW-1185">Reference proteome</keyword>
<dbReference type="GO" id="GO:0008745">
    <property type="term" value="F:N-acetylmuramoyl-L-alanine amidase activity"/>
    <property type="evidence" value="ECO:0007669"/>
    <property type="project" value="UniProtKB-EC"/>
</dbReference>
<dbReference type="SMART" id="SM00047">
    <property type="entry name" value="LYZ2"/>
    <property type="match status" value="1"/>
</dbReference>
<dbReference type="InterPro" id="IPR051056">
    <property type="entry name" value="Glycosyl_Hydrolase_73"/>
</dbReference>
<gene>
    <name evidence="4" type="ORF">HMPREF0444_1358</name>
</gene>
<accession>C8NHG3</accession>
<evidence type="ECO:0000259" key="3">
    <source>
        <dbReference type="SMART" id="SM00047"/>
    </source>
</evidence>
<dbReference type="EC" id="3.5.1.28" evidence="4"/>
<evidence type="ECO:0000313" key="4">
    <source>
        <dbReference type="EMBL" id="EEW37140.1"/>
    </source>
</evidence>
<dbReference type="PANTHER" id="PTHR33308">
    <property type="entry name" value="PEPTIDOGLYCAN HYDROLASE FLGJ"/>
    <property type="match status" value="1"/>
</dbReference>
<protein>
    <submittedName>
        <fullName evidence="4">Mannosyl-glycoprotein endo-beta-N-acetylglucosaminidase</fullName>
        <ecNumber evidence="4">3.5.1.28</ecNumber>
    </submittedName>
</protein>
<dbReference type="PANTHER" id="PTHR33308:SF9">
    <property type="entry name" value="PEPTIDOGLYCAN HYDROLASE FLGJ"/>
    <property type="match status" value="1"/>
</dbReference>
<organism evidence="4 5">
    <name type="scientific">Granulicatella adiacens ATCC 49175</name>
    <dbReference type="NCBI Taxonomy" id="638301"/>
    <lineage>
        <taxon>Bacteria</taxon>
        <taxon>Bacillati</taxon>
        <taxon>Bacillota</taxon>
        <taxon>Bacilli</taxon>
        <taxon>Lactobacillales</taxon>
        <taxon>Carnobacteriaceae</taxon>
        <taxon>Granulicatella</taxon>
    </lineage>
</organism>
<dbReference type="EMBL" id="ACKZ01000020">
    <property type="protein sequence ID" value="EEW37140.1"/>
    <property type="molecule type" value="Genomic_DNA"/>
</dbReference>
<comment type="caution">
    <text evidence="4">The sequence shown here is derived from an EMBL/GenBank/DDBJ whole genome shotgun (WGS) entry which is preliminary data.</text>
</comment>
<comment type="similarity">
    <text evidence="1">Belongs to the glycosyl hydrolase 73 family.</text>
</comment>
<dbReference type="AlphaFoldDB" id="C8NHG3"/>
<dbReference type="eggNOG" id="COG1705">
    <property type="taxonomic scope" value="Bacteria"/>
</dbReference>